<proteinExistence type="predicted"/>
<accession>A0A0D7ED84</accession>
<gene>
    <name evidence="2" type="ORF">LO50_00055</name>
</gene>
<dbReference type="AlphaFoldDB" id="A0A0D7ED84"/>
<dbReference type="PATRIC" id="fig|316.110.peg.1776"/>
<organism evidence="2 3">
    <name type="scientific">Stutzerimonas stutzeri</name>
    <name type="common">Pseudomonas stutzeri</name>
    <dbReference type="NCBI Taxonomy" id="316"/>
    <lineage>
        <taxon>Bacteria</taxon>
        <taxon>Pseudomonadati</taxon>
        <taxon>Pseudomonadota</taxon>
        <taxon>Gammaproteobacteria</taxon>
        <taxon>Pseudomonadales</taxon>
        <taxon>Pseudomonadaceae</taxon>
        <taxon>Stutzerimonas</taxon>
    </lineage>
</organism>
<dbReference type="Proteomes" id="UP000032439">
    <property type="component" value="Unassembled WGS sequence"/>
</dbReference>
<reference evidence="2 3" key="1">
    <citation type="submission" date="2014-11" db="EMBL/GenBank/DDBJ databases">
        <title>Genomics and ecophysiology of heterotrophic nitrogen fixing bacteria isolated from estuarine surface water.</title>
        <authorList>
            <person name="Bentzon-Tilia M."/>
            <person name="Severin I."/>
            <person name="Hansen L.H."/>
            <person name="Riemann L."/>
        </authorList>
    </citation>
    <scope>NUCLEOTIDE SEQUENCE [LARGE SCALE GENOMIC DNA]</scope>
    <source>
        <strain evidence="2 3">BAL361</strain>
    </source>
</reference>
<feature type="chain" id="PRO_5002319209" description="DUF3060 domain-containing protein" evidence="1">
    <location>
        <begin position="23"/>
        <end position="166"/>
    </location>
</feature>
<dbReference type="InterPro" id="IPR021417">
    <property type="entry name" value="DUF3060"/>
</dbReference>
<dbReference type="EMBL" id="JXXD01000001">
    <property type="protein sequence ID" value="KIZ38779.1"/>
    <property type="molecule type" value="Genomic_DNA"/>
</dbReference>
<sequence length="166" mass="17310">MNACASAAMLAAGLLLAAAAHAQPIELDGIELSRDVPCLGKDVNISGNANKISLTGDCGVVQVYGTDHEISLEKASALEVSGIGNTVTAESVDRLTVDTNKNYIRTTILGRGQTAIVEVSGAEHRLELAFDGPAQVTLDGIDNRLQWSGDEPAMSLSGVGHQIDRQ</sequence>
<evidence type="ECO:0000256" key="1">
    <source>
        <dbReference type="SAM" id="SignalP"/>
    </source>
</evidence>
<dbReference type="Pfam" id="PF11259">
    <property type="entry name" value="DUF3060"/>
    <property type="match status" value="1"/>
</dbReference>
<protein>
    <recommendedName>
        <fullName evidence="4">DUF3060 domain-containing protein</fullName>
    </recommendedName>
</protein>
<feature type="signal peptide" evidence="1">
    <location>
        <begin position="1"/>
        <end position="22"/>
    </location>
</feature>
<name>A0A0D7ED84_STUST</name>
<keyword evidence="1" id="KW-0732">Signal</keyword>
<dbReference type="RefSeq" id="WP_044313701.1">
    <property type="nucleotide sequence ID" value="NZ_JXXD01000001.1"/>
</dbReference>
<comment type="caution">
    <text evidence="2">The sequence shown here is derived from an EMBL/GenBank/DDBJ whole genome shotgun (WGS) entry which is preliminary data.</text>
</comment>
<evidence type="ECO:0000313" key="3">
    <source>
        <dbReference type="Proteomes" id="UP000032439"/>
    </source>
</evidence>
<evidence type="ECO:0000313" key="2">
    <source>
        <dbReference type="EMBL" id="KIZ38779.1"/>
    </source>
</evidence>
<evidence type="ECO:0008006" key="4">
    <source>
        <dbReference type="Google" id="ProtNLM"/>
    </source>
</evidence>